<gene>
    <name evidence="1" type="ORF">A3D65_06275</name>
</gene>
<proteinExistence type="predicted"/>
<evidence type="ECO:0000313" key="2">
    <source>
        <dbReference type="Proteomes" id="UP000177996"/>
    </source>
</evidence>
<protein>
    <submittedName>
        <fullName evidence="1">Uncharacterized protein</fullName>
    </submittedName>
</protein>
<sequence length="110" mass="12378">MCDVVSKEKAAPQWIPRPDGVLHYGENREGKDLVPVTLQDFNAGHYPGLKSPPLCLNEIFRGNHPELIAKADEAYLDLKPGEQSPVIFSIELTLNGEREIIDQEEFFHHG</sequence>
<accession>A0A1G2D3E0</accession>
<dbReference type="Proteomes" id="UP000177996">
    <property type="component" value="Unassembled WGS sequence"/>
</dbReference>
<reference evidence="1 2" key="1">
    <citation type="journal article" date="2016" name="Nat. Commun.">
        <title>Thousands of microbial genomes shed light on interconnected biogeochemical processes in an aquifer system.</title>
        <authorList>
            <person name="Anantharaman K."/>
            <person name="Brown C.T."/>
            <person name="Hug L.A."/>
            <person name="Sharon I."/>
            <person name="Castelle C.J."/>
            <person name="Probst A.J."/>
            <person name="Thomas B.C."/>
            <person name="Singh A."/>
            <person name="Wilkins M.J."/>
            <person name="Karaoz U."/>
            <person name="Brodie E.L."/>
            <person name="Williams K.H."/>
            <person name="Hubbard S.S."/>
            <person name="Banfield J.F."/>
        </authorList>
    </citation>
    <scope>NUCLEOTIDE SEQUENCE [LARGE SCALE GENOMIC DNA]</scope>
</reference>
<comment type="caution">
    <text evidence="1">The sequence shown here is derived from an EMBL/GenBank/DDBJ whole genome shotgun (WGS) entry which is preliminary data.</text>
</comment>
<organism evidence="1 2">
    <name type="scientific">Candidatus Lloydbacteria bacterium RIFCSPHIGHO2_02_FULL_50_13</name>
    <dbReference type="NCBI Taxonomy" id="1798661"/>
    <lineage>
        <taxon>Bacteria</taxon>
        <taxon>Candidatus Lloydiibacteriota</taxon>
    </lineage>
</organism>
<evidence type="ECO:0000313" key="1">
    <source>
        <dbReference type="EMBL" id="OGZ08093.1"/>
    </source>
</evidence>
<dbReference type="AlphaFoldDB" id="A0A1G2D3E0"/>
<dbReference type="EMBL" id="MHLL01000043">
    <property type="protein sequence ID" value="OGZ08093.1"/>
    <property type="molecule type" value="Genomic_DNA"/>
</dbReference>
<name>A0A1G2D3E0_9BACT</name>